<dbReference type="InterPro" id="IPR020459">
    <property type="entry name" value="AMP-binding"/>
</dbReference>
<dbReference type="SUPFAM" id="SSF56801">
    <property type="entry name" value="Acetyl-CoA synthetase-like"/>
    <property type="match status" value="1"/>
</dbReference>
<protein>
    <recommendedName>
        <fullName evidence="5">3-methylmercaptopropionyl-CoA ligase</fullName>
        <ecNumber evidence="4">6.2.1.44</ecNumber>
    </recommendedName>
</protein>
<sequence>MVKADIGLANWFMRRVAQTPQRPALSFDGTTRSYAEMGDAISRLASALRAGGVCRGDRVAYLGLNNPVYFEVMFAAARLGAIFVPLNFRLTGAELDYIINDAGVHTLVVDAMHRPVIDSVRERLCCRRFLSADAAADGWMALADFVGDAPPLAQGEATDEDDVAVIMYTSGTTGRPKGAMLTHGNFWWANINGALGADVSENDITLVMAPLFHIGGLNVTPLSCWQKGGHVVLHRAFDPARFIADVKSYRVTTSFAVPAMLLFIAQQPDFAEADLSSIRVIMCGGAPVPEPLLRLYAARGIPLNQGYGLTETAPSGSYLGPEFALAKLGSAGKPMFFVDLKIVGDDGRTPLGPNERGEVLMRGPNIMRGYWNKPEATAAAIDAEGWFHSGDIGYLDDDGFLYICDRLKDMIISGGENIYPAEVEAVLYDHPAIAEVAIFGEPSEKWGESVTAVAALKPGASLDLETLRAWATERLARYKLPTRLEIVTALPRNPAGKVLKFELRDRFR</sequence>
<dbReference type="InterPro" id="IPR000873">
    <property type="entry name" value="AMP-dep_synth/lig_dom"/>
</dbReference>
<dbReference type="PANTHER" id="PTHR43767:SF1">
    <property type="entry name" value="NONRIBOSOMAL PEPTIDE SYNTHASE PES1 (EUROFUNG)-RELATED"/>
    <property type="match status" value="1"/>
</dbReference>
<dbReference type="GO" id="GO:0016878">
    <property type="term" value="F:acid-thiol ligase activity"/>
    <property type="evidence" value="ECO:0007669"/>
    <property type="project" value="UniProtKB-ARBA"/>
</dbReference>
<dbReference type="Pfam" id="PF13193">
    <property type="entry name" value="AMP-binding_C"/>
    <property type="match status" value="1"/>
</dbReference>
<comment type="catalytic activity">
    <reaction evidence="3">
        <text>3-(methylsulfanyl)propanoate + ATP + CoA = 3-(methylsulfanyl)propanoyl-CoA + AMP + diphosphate</text>
        <dbReference type="Rhea" id="RHEA:43052"/>
        <dbReference type="ChEBI" id="CHEBI:30616"/>
        <dbReference type="ChEBI" id="CHEBI:33019"/>
        <dbReference type="ChEBI" id="CHEBI:49016"/>
        <dbReference type="ChEBI" id="CHEBI:57287"/>
        <dbReference type="ChEBI" id="CHEBI:82815"/>
        <dbReference type="ChEBI" id="CHEBI:456215"/>
        <dbReference type="EC" id="6.2.1.44"/>
    </reaction>
    <physiologicalReaction direction="left-to-right" evidence="3">
        <dbReference type="Rhea" id="RHEA:43053"/>
    </physiologicalReaction>
</comment>
<dbReference type="AlphaFoldDB" id="A0A255YLM6"/>
<evidence type="ECO:0000256" key="2">
    <source>
        <dbReference type="ARBA" id="ARBA00022598"/>
    </source>
</evidence>
<reference evidence="8 9" key="1">
    <citation type="submission" date="2017-07" db="EMBL/GenBank/DDBJ databases">
        <title>Sandarakinorhabdus cyanobacteriorum sp. nov., a novel bacterium isolated from cyanobacterial aggregates in a eutrophic lake.</title>
        <authorList>
            <person name="Cai H."/>
        </authorList>
    </citation>
    <scope>NUCLEOTIDE SEQUENCE [LARGE SCALE GENOMIC DNA]</scope>
    <source>
        <strain evidence="8 9">TH057</strain>
    </source>
</reference>
<dbReference type="Gene3D" id="3.30.300.30">
    <property type="match status" value="1"/>
</dbReference>
<dbReference type="NCBIfam" id="NF004837">
    <property type="entry name" value="PRK06187.1"/>
    <property type="match status" value="1"/>
</dbReference>
<keyword evidence="2" id="KW-0436">Ligase</keyword>
<proteinExistence type="inferred from homology"/>
<evidence type="ECO:0000256" key="3">
    <source>
        <dbReference type="ARBA" id="ARBA00051915"/>
    </source>
</evidence>
<dbReference type="EC" id="6.2.1.44" evidence="4"/>
<dbReference type="InterPro" id="IPR025110">
    <property type="entry name" value="AMP-bd_C"/>
</dbReference>
<evidence type="ECO:0000259" key="6">
    <source>
        <dbReference type="Pfam" id="PF00501"/>
    </source>
</evidence>
<dbReference type="PRINTS" id="PR00154">
    <property type="entry name" value="AMPBINDING"/>
</dbReference>
<dbReference type="InterPro" id="IPR045851">
    <property type="entry name" value="AMP-bd_C_sf"/>
</dbReference>
<dbReference type="InterPro" id="IPR050237">
    <property type="entry name" value="ATP-dep_AMP-bd_enzyme"/>
</dbReference>
<feature type="domain" description="AMP-binding enzyme C-terminal" evidence="7">
    <location>
        <begin position="422"/>
        <end position="497"/>
    </location>
</feature>
<evidence type="ECO:0000256" key="4">
    <source>
        <dbReference type="ARBA" id="ARBA00066616"/>
    </source>
</evidence>
<dbReference type="OrthoDB" id="9803968at2"/>
<dbReference type="FunFam" id="3.30.300.30:FF:000008">
    <property type="entry name" value="2,3-dihydroxybenzoate-AMP ligase"/>
    <property type="match status" value="1"/>
</dbReference>
<dbReference type="PROSITE" id="PS00455">
    <property type="entry name" value="AMP_BINDING"/>
    <property type="match status" value="1"/>
</dbReference>
<gene>
    <name evidence="8" type="ORF">CHU93_07050</name>
</gene>
<dbReference type="CDD" id="cd17631">
    <property type="entry name" value="FACL_FadD13-like"/>
    <property type="match status" value="1"/>
</dbReference>
<dbReference type="Pfam" id="PF00501">
    <property type="entry name" value="AMP-binding"/>
    <property type="match status" value="1"/>
</dbReference>
<keyword evidence="9" id="KW-1185">Reference proteome</keyword>
<dbReference type="PANTHER" id="PTHR43767">
    <property type="entry name" value="LONG-CHAIN-FATTY-ACID--COA LIGASE"/>
    <property type="match status" value="1"/>
</dbReference>
<dbReference type="InterPro" id="IPR020845">
    <property type="entry name" value="AMP-binding_CS"/>
</dbReference>
<evidence type="ECO:0000313" key="9">
    <source>
        <dbReference type="Proteomes" id="UP000216991"/>
    </source>
</evidence>
<comment type="caution">
    <text evidence="8">The sequence shown here is derived from an EMBL/GenBank/DDBJ whole genome shotgun (WGS) entry which is preliminary data.</text>
</comment>
<dbReference type="RefSeq" id="WP_094473399.1">
    <property type="nucleotide sequence ID" value="NZ_NOXT01000102.1"/>
</dbReference>
<evidence type="ECO:0000259" key="7">
    <source>
        <dbReference type="Pfam" id="PF13193"/>
    </source>
</evidence>
<evidence type="ECO:0000256" key="5">
    <source>
        <dbReference type="ARBA" id="ARBA00067668"/>
    </source>
</evidence>
<organism evidence="8 9">
    <name type="scientific">Sandarakinorhabdus cyanobacteriorum</name>
    <dbReference type="NCBI Taxonomy" id="1981098"/>
    <lineage>
        <taxon>Bacteria</taxon>
        <taxon>Pseudomonadati</taxon>
        <taxon>Pseudomonadota</taxon>
        <taxon>Alphaproteobacteria</taxon>
        <taxon>Sphingomonadales</taxon>
        <taxon>Sphingosinicellaceae</taxon>
        <taxon>Sandarakinorhabdus</taxon>
    </lineage>
</organism>
<dbReference type="Proteomes" id="UP000216991">
    <property type="component" value="Unassembled WGS sequence"/>
</dbReference>
<dbReference type="Gene3D" id="3.40.50.12780">
    <property type="entry name" value="N-terminal domain of ligase-like"/>
    <property type="match status" value="1"/>
</dbReference>
<dbReference type="EMBL" id="NOXT01000102">
    <property type="protein sequence ID" value="OYQ30089.1"/>
    <property type="molecule type" value="Genomic_DNA"/>
</dbReference>
<feature type="domain" description="AMP-dependent synthetase/ligase" evidence="6">
    <location>
        <begin position="13"/>
        <end position="371"/>
    </location>
</feature>
<accession>A0A255YLM6</accession>
<evidence type="ECO:0000256" key="1">
    <source>
        <dbReference type="ARBA" id="ARBA00006432"/>
    </source>
</evidence>
<name>A0A255YLM6_9SPHN</name>
<comment type="similarity">
    <text evidence="1">Belongs to the ATP-dependent AMP-binding enzyme family.</text>
</comment>
<dbReference type="InterPro" id="IPR042099">
    <property type="entry name" value="ANL_N_sf"/>
</dbReference>
<evidence type="ECO:0000313" key="8">
    <source>
        <dbReference type="EMBL" id="OYQ30089.1"/>
    </source>
</evidence>